<dbReference type="SUPFAM" id="SSF55729">
    <property type="entry name" value="Acyl-CoA N-acyltransferases (Nat)"/>
    <property type="match status" value="1"/>
</dbReference>
<keyword evidence="2" id="KW-0808">Transferase</keyword>
<name>A0A1X7I422_9MICO</name>
<dbReference type="OrthoDB" id="3627178at2"/>
<reference evidence="3" key="1">
    <citation type="submission" date="2017-04" db="EMBL/GenBank/DDBJ databases">
        <authorList>
            <person name="Varghese N."/>
            <person name="Submissions S."/>
        </authorList>
    </citation>
    <scope>NUCLEOTIDE SEQUENCE [LARGE SCALE GENOMIC DNA]</scope>
    <source>
        <strain evidence="3">VKM Ac-2510</strain>
    </source>
</reference>
<gene>
    <name evidence="2" type="ORF">SAMN06296010_0154</name>
</gene>
<keyword evidence="3" id="KW-1185">Reference proteome</keyword>
<evidence type="ECO:0000313" key="2">
    <source>
        <dbReference type="EMBL" id="SMG08966.1"/>
    </source>
</evidence>
<dbReference type="EMBL" id="FXAY01000001">
    <property type="protein sequence ID" value="SMG08966.1"/>
    <property type="molecule type" value="Genomic_DNA"/>
</dbReference>
<evidence type="ECO:0000259" key="1">
    <source>
        <dbReference type="PROSITE" id="PS51186"/>
    </source>
</evidence>
<dbReference type="Gene3D" id="3.40.630.30">
    <property type="match status" value="1"/>
</dbReference>
<protein>
    <submittedName>
        <fullName evidence="2">Predicted acetyltransferase</fullName>
    </submittedName>
</protein>
<accession>A0A1X7I422</accession>
<dbReference type="STRING" id="150121.SAMN06296010_0154"/>
<organism evidence="2 3">
    <name type="scientific">Agreia pratensis</name>
    <dbReference type="NCBI Taxonomy" id="150121"/>
    <lineage>
        <taxon>Bacteria</taxon>
        <taxon>Bacillati</taxon>
        <taxon>Actinomycetota</taxon>
        <taxon>Actinomycetes</taxon>
        <taxon>Micrococcales</taxon>
        <taxon>Microbacteriaceae</taxon>
        <taxon>Agreia</taxon>
    </lineage>
</organism>
<feature type="domain" description="N-acetyltransferase" evidence="1">
    <location>
        <begin position="9"/>
        <end position="168"/>
    </location>
</feature>
<dbReference type="GO" id="GO:0016747">
    <property type="term" value="F:acyltransferase activity, transferring groups other than amino-acyl groups"/>
    <property type="evidence" value="ECO:0007669"/>
    <property type="project" value="InterPro"/>
</dbReference>
<dbReference type="InterPro" id="IPR000182">
    <property type="entry name" value="GNAT_dom"/>
</dbReference>
<dbReference type="PROSITE" id="PS51186">
    <property type="entry name" value="GNAT"/>
    <property type="match status" value="1"/>
</dbReference>
<sequence length="168" mass="18953">MTTFSSPTLRISIATEADRPVLEQLWTMFRHDMSAYSRALPDERGRFRQERLDNALGDSAWRAYVVRLDDAPAGLCIIRNIGSPELVINSFFLVNAARRHGYGRTVVRAITSEHRGRWAVAYQEANTAAAAFWSAIAAEADPGWTCTRASLPERPDGPTDVWIRFTRR</sequence>
<evidence type="ECO:0000313" key="3">
    <source>
        <dbReference type="Proteomes" id="UP000193244"/>
    </source>
</evidence>
<dbReference type="CDD" id="cd04301">
    <property type="entry name" value="NAT_SF"/>
    <property type="match status" value="1"/>
</dbReference>
<proteinExistence type="predicted"/>
<dbReference type="InterPro" id="IPR016181">
    <property type="entry name" value="Acyl_CoA_acyltransferase"/>
</dbReference>
<dbReference type="Proteomes" id="UP000193244">
    <property type="component" value="Unassembled WGS sequence"/>
</dbReference>
<dbReference type="Pfam" id="PF00583">
    <property type="entry name" value="Acetyltransf_1"/>
    <property type="match status" value="1"/>
</dbReference>
<dbReference type="RefSeq" id="WP_085482015.1">
    <property type="nucleotide sequence ID" value="NZ_FXAY01000001.1"/>
</dbReference>
<dbReference type="AlphaFoldDB" id="A0A1X7I422"/>